<keyword evidence="2" id="KW-1185">Reference proteome</keyword>
<accession>A0A0B7FLU5</accession>
<evidence type="ECO:0000313" key="1">
    <source>
        <dbReference type="EMBL" id="CEL58640.1"/>
    </source>
</evidence>
<name>A0A0B7FLU5_THACB</name>
<protein>
    <recommendedName>
        <fullName evidence="3">Ricin B lectin domain-containing protein</fullName>
    </recommendedName>
</protein>
<dbReference type="EMBL" id="LN679132">
    <property type="protein sequence ID" value="CEL58640.1"/>
    <property type="molecule type" value="Genomic_DNA"/>
</dbReference>
<proteinExistence type="predicted"/>
<gene>
    <name evidence="1" type="ORF">RSOLAG1IB_08703</name>
</gene>
<evidence type="ECO:0008006" key="3">
    <source>
        <dbReference type="Google" id="ProtNLM"/>
    </source>
</evidence>
<reference evidence="1 2" key="1">
    <citation type="submission" date="2014-11" db="EMBL/GenBank/DDBJ databases">
        <authorList>
            <person name="Wibberg Daniel"/>
        </authorList>
    </citation>
    <scope>NUCLEOTIDE SEQUENCE [LARGE SCALE GENOMIC DNA]</scope>
    <source>
        <strain evidence="1">Rhizoctonia solani AG1-IB 7/3/14</strain>
    </source>
</reference>
<sequence>MSLQSGLYELQSTTNQLWAGLGTIQLSDPPPPTPLKGLEYEMKGEFEIAHQCDNSYHILIPGMNKSELRSEADVVKLMPFAPRQSWTIEPTYETSNYLIRDQDSVNYWTLVDDSDPWGTPIRLQGKRSDLHSQKWRFVASQRG</sequence>
<dbReference type="AlphaFoldDB" id="A0A0B7FLU5"/>
<evidence type="ECO:0000313" key="2">
    <source>
        <dbReference type="Proteomes" id="UP000059188"/>
    </source>
</evidence>
<dbReference type="Gene3D" id="2.80.10.50">
    <property type="match status" value="1"/>
</dbReference>
<dbReference type="Proteomes" id="UP000059188">
    <property type="component" value="Unassembled WGS sequence"/>
</dbReference>
<organism evidence="1 2">
    <name type="scientific">Thanatephorus cucumeris (strain AG1-IB / isolate 7/3/14)</name>
    <name type="common">Lettuce bottom rot fungus</name>
    <name type="synonym">Rhizoctonia solani</name>
    <dbReference type="NCBI Taxonomy" id="1108050"/>
    <lineage>
        <taxon>Eukaryota</taxon>
        <taxon>Fungi</taxon>
        <taxon>Dikarya</taxon>
        <taxon>Basidiomycota</taxon>
        <taxon>Agaricomycotina</taxon>
        <taxon>Agaricomycetes</taxon>
        <taxon>Cantharellales</taxon>
        <taxon>Ceratobasidiaceae</taxon>
        <taxon>Rhizoctonia</taxon>
        <taxon>Rhizoctonia solani AG-1</taxon>
    </lineage>
</organism>